<evidence type="ECO:0000256" key="2">
    <source>
        <dbReference type="SAM" id="Coils"/>
    </source>
</evidence>
<name>A0A510JUU5_9FUSO</name>
<dbReference type="SUPFAM" id="SSF48452">
    <property type="entry name" value="TPR-like"/>
    <property type="match status" value="1"/>
</dbReference>
<keyword evidence="3" id="KW-0732">Signal</keyword>
<dbReference type="Gene3D" id="1.25.40.10">
    <property type="entry name" value="Tetratricopeptide repeat domain"/>
    <property type="match status" value="2"/>
</dbReference>
<feature type="repeat" description="TPR" evidence="1">
    <location>
        <begin position="62"/>
        <end position="95"/>
    </location>
</feature>
<dbReference type="InterPro" id="IPR019734">
    <property type="entry name" value="TPR_rpt"/>
</dbReference>
<evidence type="ECO:0000256" key="1">
    <source>
        <dbReference type="PROSITE-ProRule" id="PRU00339"/>
    </source>
</evidence>
<gene>
    <name evidence="4" type="ORF">JMUB3933_0479</name>
</gene>
<dbReference type="SMART" id="SM00028">
    <property type="entry name" value="TPR"/>
    <property type="match status" value="3"/>
</dbReference>
<feature type="repeat" description="TPR" evidence="1">
    <location>
        <begin position="210"/>
        <end position="243"/>
    </location>
</feature>
<evidence type="ECO:0000313" key="4">
    <source>
        <dbReference type="EMBL" id="BBM46979.1"/>
    </source>
</evidence>
<feature type="chain" id="PRO_5030107775" evidence="3">
    <location>
        <begin position="18"/>
        <end position="264"/>
    </location>
</feature>
<feature type="signal peptide" evidence="3">
    <location>
        <begin position="1"/>
        <end position="17"/>
    </location>
</feature>
<protein>
    <submittedName>
        <fullName evidence="4">Tetratricopeptide repeat protein</fullName>
    </submittedName>
</protein>
<evidence type="ECO:0000256" key="3">
    <source>
        <dbReference type="SAM" id="SignalP"/>
    </source>
</evidence>
<proteinExistence type="predicted"/>
<dbReference type="EMBL" id="AP019834">
    <property type="protein sequence ID" value="BBM46979.1"/>
    <property type="molecule type" value="Genomic_DNA"/>
</dbReference>
<dbReference type="Proteomes" id="UP000321397">
    <property type="component" value="Chromosome"/>
</dbReference>
<organism evidence="4 5">
    <name type="scientific">Leptotrichia wadei</name>
    <dbReference type="NCBI Taxonomy" id="157687"/>
    <lineage>
        <taxon>Bacteria</taxon>
        <taxon>Fusobacteriati</taxon>
        <taxon>Fusobacteriota</taxon>
        <taxon>Fusobacteriia</taxon>
        <taxon>Fusobacteriales</taxon>
        <taxon>Leptotrichiaceae</taxon>
        <taxon>Leptotrichia</taxon>
    </lineage>
</organism>
<keyword evidence="1" id="KW-0802">TPR repeat</keyword>
<dbReference type="GeneID" id="84803843"/>
<feature type="coiled-coil region" evidence="2">
    <location>
        <begin position="230"/>
        <end position="262"/>
    </location>
</feature>
<dbReference type="AlphaFoldDB" id="A0A510JUU5"/>
<dbReference type="InterPro" id="IPR011990">
    <property type="entry name" value="TPR-like_helical_dom_sf"/>
</dbReference>
<accession>A0A510JUU5</accession>
<dbReference type="Pfam" id="PF13181">
    <property type="entry name" value="TPR_8"/>
    <property type="match status" value="2"/>
</dbReference>
<dbReference type="RefSeq" id="WP_018498817.1">
    <property type="nucleotide sequence ID" value="NZ_AP019829.2"/>
</dbReference>
<sequence length="264" mass="30535">MKKILIFLLVLSNLSFATQNLPVNSKEIEKIIDETFENIDRGNTQKAVAILKKKISEDPSKIIYKAVLGLIYDRLGKKNEAEKEFNEAVKLQEKYPFIAEDGEKYDIRFMIGMLYGLTADYTNALKWLNQVNEKEYNEMFKDEIWLKDFLLGIFNYNNDNPEEAKKYFLKSYIYDEDGSSENILGMIYLDEGNQKEAQKWLLASANKGSLGGQGNLGSLYYQLGDKKMALEWLQKALETAKKEKNSEQIKEIQETIKEVKNSQK</sequence>
<dbReference type="PANTHER" id="PTHR12558:SF13">
    <property type="entry name" value="CELL DIVISION CYCLE PROTEIN 27 HOMOLOG"/>
    <property type="match status" value="1"/>
</dbReference>
<dbReference type="PROSITE" id="PS50005">
    <property type="entry name" value="TPR"/>
    <property type="match status" value="2"/>
</dbReference>
<reference evidence="4 5" key="1">
    <citation type="submission" date="2019-07" db="EMBL/GenBank/DDBJ databases">
        <title>Complete Genome Sequence of Leptotrichia wadei Strain JMUB3933.</title>
        <authorList>
            <person name="Watanabe S."/>
            <person name="Cui L."/>
        </authorList>
    </citation>
    <scope>NUCLEOTIDE SEQUENCE [LARGE SCALE GENOMIC DNA]</scope>
    <source>
        <strain evidence="4 5">JMUB3933</strain>
    </source>
</reference>
<evidence type="ECO:0000313" key="5">
    <source>
        <dbReference type="Proteomes" id="UP000321397"/>
    </source>
</evidence>
<keyword evidence="2" id="KW-0175">Coiled coil</keyword>
<dbReference type="PANTHER" id="PTHR12558">
    <property type="entry name" value="CELL DIVISION CYCLE 16,23,27"/>
    <property type="match status" value="1"/>
</dbReference>